<name>A0ABV1JGN4_9ACTN</name>
<feature type="transmembrane region" description="Helical" evidence="4">
    <location>
        <begin position="109"/>
        <end position="130"/>
    </location>
</feature>
<feature type="transmembrane region" description="Helical" evidence="4">
    <location>
        <begin position="56"/>
        <end position="74"/>
    </location>
</feature>
<feature type="transmembrane region" description="Helical" evidence="4">
    <location>
        <begin position="142"/>
        <end position="162"/>
    </location>
</feature>
<dbReference type="PANTHER" id="PTHR44688">
    <property type="entry name" value="DNA-BINDING TRANSCRIPTIONAL ACTIVATOR DEVR_DOSR"/>
    <property type="match status" value="1"/>
</dbReference>
<dbReference type="CDD" id="cd06170">
    <property type="entry name" value="LuxR_C_like"/>
    <property type="match status" value="1"/>
</dbReference>
<dbReference type="InterPro" id="IPR000792">
    <property type="entry name" value="Tscrpt_reg_LuxR_C"/>
</dbReference>
<proteinExistence type="predicted"/>
<evidence type="ECO:0000256" key="3">
    <source>
        <dbReference type="ARBA" id="ARBA00023163"/>
    </source>
</evidence>
<comment type="caution">
    <text evidence="6">The sequence shown here is derived from an EMBL/GenBank/DDBJ whole genome shotgun (WGS) entry which is preliminary data.</text>
</comment>
<dbReference type="Gene3D" id="1.10.10.10">
    <property type="entry name" value="Winged helix-like DNA-binding domain superfamily/Winged helix DNA-binding domain"/>
    <property type="match status" value="1"/>
</dbReference>
<dbReference type="EMBL" id="JBBNOP010000009">
    <property type="protein sequence ID" value="MEQ3363486.1"/>
    <property type="molecule type" value="Genomic_DNA"/>
</dbReference>
<keyword evidence="3" id="KW-0804">Transcription</keyword>
<dbReference type="InterPro" id="IPR036259">
    <property type="entry name" value="MFS_trans_sf"/>
</dbReference>
<feature type="transmembrane region" description="Helical" evidence="4">
    <location>
        <begin position="250"/>
        <end position="270"/>
    </location>
</feature>
<evidence type="ECO:0000313" key="7">
    <source>
        <dbReference type="Proteomes" id="UP001487305"/>
    </source>
</evidence>
<reference evidence="6 7" key="1">
    <citation type="submission" date="2024-04" db="EMBL/GenBank/DDBJ databases">
        <title>Human intestinal bacterial collection.</title>
        <authorList>
            <person name="Pauvert C."/>
            <person name="Hitch T.C.A."/>
            <person name="Clavel T."/>
        </authorList>
    </citation>
    <scope>NUCLEOTIDE SEQUENCE [LARGE SCALE GENOMIC DNA]</scope>
    <source>
        <strain evidence="6 7">CLA-KB-H42</strain>
    </source>
</reference>
<keyword evidence="1" id="KW-0805">Transcription regulation</keyword>
<keyword evidence="2" id="KW-0238">DNA-binding</keyword>
<evidence type="ECO:0000256" key="2">
    <source>
        <dbReference type="ARBA" id="ARBA00023125"/>
    </source>
</evidence>
<feature type="domain" description="HTH luxR-type" evidence="5">
    <location>
        <begin position="425"/>
        <end position="490"/>
    </location>
</feature>
<evidence type="ECO:0000259" key="5">
    <source>
        <dbReference type="PROSITE" id="PS50043"/>
    </source>
</evidence>
<organism evidence="6 7">
    <name type="scientific">Raoultibacter massiliensis</name>
    <dbReference type="NCBI Taxonomy" id="1852371"/>
    <lineage>
        <taxon>Bacteria</taxon>
        <taxon>Bacillati</taxon>
        <taxon>Actinomycetota</taxon>
        <taxon>Coriobacteriia</taxon>
        <taxon>Eggerthellales</taxon>
        <taxon>Eggerthellaceae</taxon>
        <taxon>Raoultibacter</taxon>
    </lineage>
</organism>
<feature type="transmembrane region" description="Helical" evidence="4">
    <location>
        <begin position="335"/>
        <end position="356"/>
    </location>
</feature>
<dbReference type="PANTHER" id="PTHR44688:SF16">
    <property type="entry name" value="DNA-BINDING TRANSCRIPTIONAL ACTIVATOR DEVR_DOSR"/>
    <property type="match status" value="1"/>
</dbReference>
<keyword evidence="4" id="KW-0472">Membrane</keyword>
<protein>
    <submittedName>
        <fullName evidence="6">LuxR C-terminal-related transcriptional regulator</fullName>
    </submittedName>
</protein>
<dbReference type="Proteomes" id="UP001487305">
    <property type="component" value="Unassembled WGS sequence"/>
</dbReference>
<dbReference type="SUPFAM" id="SSF46894">
    <property type="entry name" value="C-terminal effector domain of the bipartite response regulators"/>
    <property type="match status" value="1"/>
</dbReference>
<dbReference type="InterPro" id="IPR036388">
    <property type="entry name" value="WH-like_DNA-bd_sf"/>
</dbReference>
<evidence type="ECO:0000256" key="1">
    <source>
        <dbReference type="ARBA" id="ARBA00023015"/>
    </source>
</evidence>
<accession>A0ABV1JGN4</accession>
<dbReference type="PRINTS" id="PR00038">
    <property type="entry name" value="HTHLUXR"/>
</dbReference>
<feature type="transmembrane region" description="Helical" evidence="4">
    <location>
        <begin position="21"/>
        <end position="44"/>
    </location>
</feature>
<evidence type="ECO:0000313" key="6">
    <source>
        <dbReference type="EMBL" id="MEQ3363486.1"/>
    </source>
</evidence>
<sequence>MEQANRTTNAARQPTANRYPIAVIGFVCLYAICVSFFYSSWLIGRPDFSPATFDNVLNPSILAASLLLSLLVSSRLPLRRTVYLTIGYGGFAFALGSAFFAATTDLNPTVIAASAAAAGLGMGLVMPFYFEAFSRYSPRRVAAAFGIMSLGGMAINMLLGFAPAAASLALHAALLAASAVCLAFAYHAEQPRRDGDKTSRRAPSSHAILTKNDFLDVFLVSGVCTFALSIVYGIIDTAAAGTGSSPAESILISQFGGIAAAVIFLAYFGLRAKPATSLLFNVVFGVLATGILFLPFLSSDYAVSLNILAAAGWKLVLLSLFYLVVVTYARSRTKLIVGISLAYALPRFGLFVGQNVAQLLGVGSTTDFVRTTAVAFFLLYLILMVIWMVNSHERKRAESQARAADELLGRFEQEQENVRKLRCGDLAAEHGLTNREGDILYLLAQGRDLTFICETLFLSKNTVKSYQKTIYSKLGVHSKQEIIDLVSSDNSSHNA</sequence>
<keyword evidence="7" id="KW-1185">Reference proteome</keyword>
<feature type="transmembrane region" description="Helical" evidence="4">
    <location>
        <begin position="303"/>
        <end position="328"/>
    </location>
</feature>
<feature type="transmembrane region" description="Helical" evidence="4">
    <location>
        <begin position="81"/>
        <end position="103"/>
    </location>
</feature>
<dbReference type="PROSITE" id="PS50043">
    <property type="entry name" value="HTH_LUXR_2"/>
    <property type="match status" value="1"/>
</dbReference>
<dbReference type="SMART" id="SM00421">
    <property type="entry name" value="HTH_LUXR"/>
    <property type="match status" value="1"/>
</dbReference>
<feature type="transmembrane region" description="Helical" evidence="4">
    <location>
        <begin position="277"/>
        <end position="297"/>
    </location>
</feature>
<gene>
    <name evidence="6" type="ORF">AAA083_10935</name>
</gene>
<dbReference type="InterPro" id="IPR016032">
    <property type="entry name" value="Sig_transdc_resp-reg_C-effctor"/>
</dbReference>
<feature type="transmembrane region" description="Helical" evidence="4">
    <location>
        <begin position="214"/>
        <end position="235"/>
    </location>
</feature>
<keyword evidence="4" id="KW-0812">Transmembrane</keyword>
<dbReference type="Pfam" id="PF00196">
    <property type="entry name" value="GerE"/>
    <property type="match status" value="1"/>
</dbReference>
<dbReference type="RefSeq" id="WP_349227700.1">
    <property type="nucleotide sequence ID" value="NZ_JBBNOP010000009.1"/>
</dbReference>
<feature type="transmembrane region" description="Helical" evidence="4">
    <location>
        <begin position="368"/>
        <end position="389"/>
    </location>
</feature>
<dbReference type="SUPFAM" id="SSF103473">
    <property type="entry name" value="MFS general substrate transporter"/>
    <property type="match status" value="1"/>
</dbReference>
<feature type="transmembrane region" description="Helical" evidence="4">
    <location>
        <begin position="168"/>
        <end position="188"/>
    </location>
</feature>
<evidence type="ECO:0000256" key="4">
    <source>
        <dbReference type="SAM" id="Phobius"/>
    </source>
</evidence>
<keyword evidence="4" id="KW-1133">Transmembrane helix</keyword>